<dbReference type="STRING" id="36805.BOH66_09150"/>
<dbReference type="Gene3D" id="2.30.110.10">
    <property type="entry name" value="Electron Transport, Fmn-binding Protein, Chain A"/>
    <property type="match status" value="1"/>
</dbReference>
<dbReference type="PIRSF" id="PIRSF010372">
    <property type="entry name" value="PaiB"/>
    <property type="match status" value="1"/>
</dbReference>
<dbReference type="KEGG" id="maur:BOH66_09150"/>
<keyword evidence="2" id="KW-1185">Reference proteome</keyword>
<dbReference type="PANTHER" id="PTHR35802">
    <property type="entry name" value="PROTEASE SYNTHASE AND SPORULATION PROTEIN PAI 2"/>
    <property type="match status" value="1"/>
</dbReference>
<gene>
    <name evidence="1" type="ORF">BOH66_09150</name>
</gene>
<dbReference type="EMBL" id="CP018762">
    <property type="protein sequence ID" value="APZ34389.1"/>
    <property type="molecule type" value="Genomic_DNA"/>
</dbReference>
<dbReference type="InterPro" id="IPR012349">
    <property type="entry name" value="Split_barrel_FMN-bd"/>
</dbReference>
<dbReference type="InterPro" id="IPR007396">
    <property type="entry name" value="TR_PAI2-type"/>
</dbReference>
<sequence length="223" mass="24551">MRQNPSFAMTDAAELRRVIDDNPWMTLVSQTPDGLVASHYAVLLDEDRDDLTIVGHVGKPDDAIHGLGERELLVIVQGPHGYISPGWYGDVPSVPTWNFVSVHLSGIPEILSPEENLRVLDRLVARFESALPQPRLMWQAPNDEEYVRRLERGTVGFRLTPTKVVAKRKLSQNKSDEVVDTIIAELEAGASPYADPRLSAEMRRAHDAIRAARGGPSTGGVAS</sequence>
<proteinExistence type="predicted"/>
<name>A0A1P8U8D6_9MICO</name>
<dbReference type="OrthoDB" id="9794948at2"/>
<dbReference type="SUPFAM" id="SSF50475">
    <property type="entry name" value="FMN-binding split barrel"/>
    <property type="match status" value="1"/>
</dbReference>
<dbReference type="PANTHER" id="PTHR35802:SF1">
    <property type="entry name" value="PROTEASE SYNTHASE AND SPORULATION PROTEIN PAI 2"/>
    <property type="match status" value="1"/>
</dbReference>
<accession>A0A1P8U8D6</accession>
<evidence type="ECO:0000313" key="1">
    <source>
        <dbReference type="EMBL" id="APZ34389.1"/>
    </source>
</evidence>
<dbReference type="Proteomes" id="UP000187185">
    <property type="component" value="Chromosome"/>
</dbReference>
<organism evidence="1 2">
    <name type="scientific">Microbacterium aurum</name>
    <dbReference type="NCBI Taxonomy" id="36805"/>
    <lineage>
        <taxon>Bacteria</taxon>
        <taxon>Bacillati</taxon>
        <taxon>Actinomycetota</taxon>
        <taxon>Actinomycetes</taxon>
        <taxon>Micrococcales</taxon>
        <taxon>Microbacteriaceae</taxon>
        <taxon>Microbacterium</taxon>
    </lineage>
</organism>
<dbReference type="AlphaFoldDB" id="A0A1P8U8D6"/>
<evidence type="ECO:0000313" key="2">
    <source>
        <dbReference type="Proteomes" id="UP000187185"/>
    </source>
</evidence>
<protein>
    <submittedName>
        <fullName evidence="1">Transcriptional regulator</fullName>
    </submittedName>
</protein>
<dbReference type="Pfam" id="PF04299">
    <property type="entry name" value="FMN_bind_2"/>
    <property type="match status" value="1"/>
</dbReference>
<dbReference type="RefSeq" id="WP_076690702.1">
    <property type="nucleotide sequence ID" value="NZ_CP018762.1"/>
</dbReference>
<reference evidence="1 2" key="1">
    <citation type="submission" date="2016-12" db="EMBL/GenBank/DDBJ databases">
        <title>Complete genome sequence of Microbacterium aurum KACC 15219.</title>
        <authorList>
            <person name="Jung Y."/>
            <person name="Shin J.-H."/>
            <person name="Lee Y.-J."/>
            <person name="Yi H."/>
            <person name="Bahn Y.-S."/>
            <person name="Kim J.F."/>
            <person name="Lee D.-W."/>
        </authorList>
    </citation>
    <scope>NUCLEOTIDE SEQUENCE [LARGE SCALE GENOMIC DNA]</scope>
    <source>
        <strain evidence="1 2">KACC 15219</strain>
    </source>
</reference>